<evidence type="ECO:0000313" key="7">
    <source>
        <dbReference type="Proteomes" id="UP001143307"/>
    </source>
</evidence>
<proteinExistence type="predicted"/>
<accession>A0ABT3SU73</accession>
<dbReference type="PANTHER" id="PTHR36985">
    <property type="entry name" value="TRANSLOCATION AND ASSEMBLY MODULE SUBUNIT TAMB"/>
    <property type="match status" value="1"/>
</dbReference>
<dbReference type="Pfam" id="PF04357">
    <property type="entry name" value="TamB"/>
    <property type="match status" value="1"/>
</dbReference>
<evidence type="ECO:0000256" key="2">
    <source>
        <dbReference type="ARBA" id="ARBA00022692"/>
    </source>
</evidence>
<gene>
    <name evidence="6" type="ORF">EYC87_08080</name>
</gene>
<dbReference type="RefSeq" id="WP_279252431.1">
    <property type="nucleotide sequence ID" value="NZ_SHNP01000002.1"/>
</dbReference>
<reference evidence="6" key="1">
    <citation type="submission" date="2019-02" db="EMBL/GenBank/DDBJ databases">
        <authorList>
            <person name="Li S.-H."/>
        </authorList>
    </citation>
    <scope>NUCLEOTIDE SEQUENCE</scope>
    <source>
        <strain evidence="6">IMCC8485</strain>
    </source>
</reference>
<evidence type="ECO:0000256" key="3">
    <source>
        <dbReference type="ARBA" id="ARBA00022989"/>
    </source>
</evidence>
<keyword evidence="4" id="KW-0472">Membrane</keyword>
<feature type="domain" description="Translocation and assembly module TamB C-terminal" evidence="5">
    <location>
        <begin position="890"/>
        <end position="1220"/>
    </location>
</feature>
<evidence type="ECO:0000256" key="4">
    <source>
        <dbReference type="ARBA" id="ARBA00023136"/>
    </source>
</evidence>
<comment type="subcellular location">
    <subcellularLocation>
        <location evidence="1">Membrane</location>
        <topology evidence="1">Single-pass membrane protein</topology>
    </subcellularLocation>
</comment>
<evidence type="ECO:0000313" key="6">
    <source>
        <dbReference type="EMBL" id="MCX2973540.1"/>
    </source>
</evidence>
<dbReference type="PANTHER" id="PTHR36985:SF1">
    <property type="entry name" value="TRANSLOCATION AND ASSEMBLY MODULE SUBUNIT TAMB"/>
    <property type="match status" value="1"/>
</dbReference>
<dbReference type="EMBL" id="SHNP01000002">
    <property type="protein sequence ID" value="MCX2973540.1"/>
    <property type="molecule type" value="Genomic_DNA"/>
</dbReference>
<keyword evidence="2" id="KW-0812">Transmembrane</keyword>
<keyword evidence="7" id="KW-1185">Reference proteome</keyword>
<name>A0ABT3SU73_9GAMM</name>
<comment type="caution">
    <text evidence="6">The sequence shown here is derived from an EMBL/GenBank/DDBJ whole genome shotgun (WGS) entry which is preliminary data.</text>
</comment>
<dbReference type="Proteomes" id="UP001143307">
    <property type="component" value="Unassembled WGS sequence"/>
</dbReference>
<protein>
    <recommendedName>
        <fullName evidence="5">Translocation and assembly module TamB C-terminal domain-containing protein</fullName>
    </recommendedName>
</protein>
<keyword evidence="3" id="KW-1133">Transmembrane helix</keyword>
<evidence type="ECO:0000259" key="5">
    <source>
        <dbReference type="Pfam" id="PF04357"/>
    </source>
</evidence>
<sequence>MKALAWIAAVLLLALTMVIALPFSATGTRLLIAWVNDSGLLRVEYAGGSLFGDLDLDLLQIEVDGVELQLDRVKTQLDLDCFWISTFCLNSLEVESLTLDISASDSEQASAHPVFFQAPFTVQIDKLVLGSAAIDWPGGSWRQALMNAELKLSASELVIASVDISAPVLQVDASERDDSKYTGFDPSKIFIPLDVSVSQLNLMRPRLEIGDIEQSLDNVALSGRWQGYDLTLNELAVAGADLGRFATRGTLTFDDAWPINLRGEWAIPQQIESVIVAGRTLDMSLRGNLGELLIVANSEGLPDFKLSMNADLLSNGLPHKGDAQLNWPEGSTLGEMLALEGALASAQILGPAQMQVQGTLDTQAIELSAQLEGLGYQSLALLAKGRWASPRLLIESLTLRDESTDSMLTASGVAEIAETWSVQTRVESEGFNLPSPANEALGRLDGELALLVSGSNSGWSVSWQEMNITGEVNGLAASAQGSAGLDSRLRLLPGKTRIELNGALLDISALQNDARDAYLNLKVDDLGRWVTGARGRISLRGTGGFDRERIQLSGEARDFKLGEVVMDAAELSLDYNGALDKISADIRSSQIESQSYRFSDLSAELKGTLASHRVRLATHGDIAGQLIVAGQWKEGEWQGELQPAILQTGSGPWRLNEPVALAWAETGIFNVDAHCWRHSEFDVCSEDAEMGASGALQLSLQGDIKAFNGLLPNGMQLQGDLSSTVDIAWEPDASFSFEGVLKARELRTTRRYGKGERVDVTWQAIDLELQRQGAGLALDARVLREGRQVLSVAVMLPTSSQGPLSGDLIFTELQLATLVPWLPEISQLAGSLTGQLSLAGSPVEPNAQGRLRLEQAEVGLVSNPTQLKALALDLTLNGQSAVISGSGLLGGGKVELKGQVLAHPQLRVELAVSGDHHQILVPPSSEILVSEELTVVLTQGLLDVRGEVRVHEGVLRHKELPVGSVGLSREVVIVDTLGNVIENESPFAVSVDIWLRIRDSFRVEGEGVRATLGGELHVTQVPGEEPQVFGSLNVIAGELEAYRQRLQVRRGRIAFTGPSDNPELDIMAEREIRADDVTVGARLQGRLDEPVLEVYSNPLMPQGETMSYLVRGRGLDSGADADGTALALSVGADVVNRSGIVAELNRLPLLSDVSFGASGGEDDTAATVSGYIGNRLYLAYGRGIYEPINELTARLYLQSRLWLEVVSRLESSVDLYYSFDID</sequence>
<evidence type="ECO:0000256" key="1">
    <source>
        <dbReference type="ARBA" id="ARBA00004167"/>
    </source>
</evidence>
<organism evidence="6 7">
    <name type="scientific">Candidatus Seongchinamella marina</name>
    <dbReference type="NCBI Taxonomy" id="2518990"/>
    <lineage>
        <taxon>Bacteria</taxon>
        <taxon>Pseudomonadati</taxon>
        <taxon>Pseudomonadota</taxon>
        <taxon>Gammaproteobacteria</taxon>
        <taxon>Cellvibrionales</taxon>
        <taxon>Halieaceae</taxon>
        <taxon>Seongchinamella</taxon>
    </lineage>
</organism>
<dbReference type="InterPro" id="IPR007452">
    <property type="entry name" value="TamB_C"/>
</dbReference>